<name>A0A1H6TU94_9BACT</name>
<dbReference type="EMBL" id="FNXY01000003">
    <property type="protein sequence ID" value="SEI83633.1"/>
    <property type="molecule type" value="Genomic_DNA"/>
</dbReference>
<proteinExistence type="predicted"/>
<feature type="transmembrane region" description="Helical" evidence="1">
    <location>
        <begin position="20"/>
        <end position="53"/>
    </location>
</feature>
<protein>
    <submittedName>
        <fullName evidence="2">Uncharacterized protein</fullName>
    </submittedName>
</protein>
<evidence type="ECO:0000313" key="3">
    <source>
        <dbReference type="Proteomes" id="UP000199532"/>
    </source>
</evidence>
<dbReference type="Proteomes" id="UP000199532">
    <property type="component" value="Unassembled WGS sequence"/>
</dbReference>
<keyword evidence="3" id="KW-1185">Reference proteome</keyword>
<gene>
    <name evidence="2" type="ORF">SAMN04487995_2425</name>
</gene>
<evidence type="ECO:0000313" key="2">
    <source>
        <dbReference type="EMBL" id="SEI83633.1"/>
    </source>
</evidence>
<accession>A0A1H6TU94</accession>
<reference evidence="2 3" key="1">
    <citation type="submission" date="2016-10" db="EMBL/GenBank/DDBJ databases">
        <authorList>
            <person name="de Groot N.N."/>
        </authorList>
    </citation>
    <scope>NUCLEOTIDE SEQUENCE [LARGE SCALE GENOMIC DNA]</scope>
    <source>
        <strain evidence="2 3">DSM 19938</strain>
    </source>
</reference>
<organism evidence="2 3">
    <name type="scientific">Dyadobacter koreensis</name>
    <dbReference type="NCBI Taxonomy" id="408657"/>
    <lineage>
        <taxon>Bacteria</taxon>
        <taxon>Pseudomonadati</taxon>
        <taxon>Bacteroidota</taxon>
        <taxon>Cytophagia</taxon>
        <taxon>Cytophagales</taxon>
        <taxon>Spirosomataceae</taxon>
        <taxon>Dyadobacter</taxon>
    </lineage>
</organism>
<keyword evidence="1" id="KW-0812">Transmembrane</keyword>
<keyword evidence="1" id="KW-1133">Transmembrane helix</keyword>
<dbReference type="RefSeq" id="WP_090335392.1">
    <property type="nucleotide sequence ID" value="NZ_FNXY01000003.1"/>
</dbReference>
<sequence>MTDDVHVHSKPEGASVGVSIAIFIFLVIILAVFGDLFVFILGLIGLVVTFAAFYKDHSADGH</sequence>
<evidence type="ECO:0000256" key="1">
    <source>
        <dbReference type="SAM" id="Phobius"/>
    </source>
</evidence>
<dbReference type="AlphaFoldDB" id="A0A1H6TU94"/>
<keyword evidence="1" id="KW-0472">Membrane</keyword>